<evidence type="ECO:0000313" key="2">
    <source>
        <dbReference type="EMBL" id="OGE26737.1"/>
    </source>
</evidence>
<dbReference type="Gene3D" id="3.30.2310.20">
    <property type="entry name" value="RelE-like"/>
    <property type="match status" value="1"/>
</dbReference>
<dbReference type="InterPro" id="IPR007712">
    <property type="entry name" value="RelE/ParE_toxin"/>
</dbReference>
<accession>A0A1F5JDL3</accession>
<dbReference type="InterPro" id="IPR035093">
    <property type="entry name" value="RelE/ParE_toxin_dom_sf"/>
</dbReference>
<evidence type="ECO:0000256" key="1">
    <source>
        <dbReference type="ARBA" id="ARBA00022649"/>
    </source>
</evidence>
<proteinExistence type="predicted"/>
<evidence type="ECO:0000313" key="3">
    <source>
        <dbReference type="Proteomes" id="UP000177042"/>
    </source>
</evidence>
<dbReference type="InterPro" id="IPR052747">
    <property type="entry name" value="TA_system_RelE_toxin"/>
</dbReference>
<dbReference type="PANTHER" id="PTHR38813:SF1">
    <property type="entry name" value="TOXIN RELE1-RELATED"/>
    <property type="match status" value="1"/>
</dbReference>
<name>A0A1F5JDL3_9BACT</name>
<organism evidence="2 3">
    <name type="scientific">Candidatus Daviesbacteria bacterium RIFCSPHIGHO2_02_FULL_39_12</name>
    <dbReference type="NCBI Taxonomy" id="1797770"/>
    <lineage>
        <taxon>Bacteria</taxon>
        <taxon>Candidatus Daviesiibacteriota</taxon>
    </lineage>
</organism>
<comment type="caution">
    <text evidence="2">The sequence shown here is derived from an EMBL/GenBank/DDBJ whole genome shotgun (WGS) entry which is preliminary data.</text>
</comment>
<reference evidence="2 3" key="1">
    <citation type="journal article" date="2016" name="Nat. Commun.">
        <title>Thousands of microbial genomes shed light on interconnected biogeochemical processes in an aquifer system.</title>
        <authorList>
            <person name="Anantharaman K."/>
            <person name="Brown C.T."/>
            <person name="Hug L.A."/>
            <person name="Sharon I."/>
            <person name="Castelle C.J."/>
            <person name="Probst A.J."/>
            <person name="Thomas B.C."/>
            <person name="Singh A."/>
            <person name="Wilkins M.J."/>
            <person name="Karaoz U."/>
            <person name="Brodie E.L."/>
            <person name="Williams K.H."/>
            <person name="Hubbard S.S."/>
            <person name="Banfield J.F."/>
        </authorList>
    </citation>
    <scope>NUCLEOTIDE SEQUENCE [LARGE SCALE GENOMIC DNA]</scope>
</reference>
<dbReference type="Pfam" id="PF05016">
    <property type="entry name" value="ParE_toxin"/>
    <property type="match status" value="1"/>
</dbReference>
<dbReference type="PANTHER" id="PTHR38813">
    <property type="match status" value="1"/>
</dbReference>
<gene>
    <name evidence="2" type="ORF">A3C26_02605</name>
</gene>
<dbReference type="SUPFAM" id="SSF143011">
    <property type="entry name" value="RelE-like"/>
    <property type="match status" value="1"/>
</dbReference>
<dbReference type="Proteomes" id="UP000177042">
    <property type="component" value="Unassembled WGS sequence"/>
</dbReference>
<sequence>MQVILSEDAKKQYKRLPLNEQNKIRKKLLSLEQNPFNGKKLTGEFSNYYSIKVWPYRIIYEINISLKRVEVHKIAHRQGVYK</sequence>
<evidence type="ECO:0008006" key="4">
    <source>
        <dbReference type="Google" id="ProtNLM"/>
    </source>
</evidence>
<dbReference type="EMBL" id="MFCX01000004">
    <property type="protein sequence ID" value="OGE26737.1"/>
    <property type="molecule type" value="Genomic_DNA"/>
</dbReference>
<protein>
    <recommendedName>
        <fullName evidence="4">Addiction module toxin RelE</fullName>
    </recommendedName>
</protein>
<keyword evidence="1" id="KW-1277">Toxin-antitoxin system</keyword>
<dbReference type="AlphaFoldDB" id="A0A1F5JDL3"/>